<dbReference type="OrthoDB" id="340975at2157"/>
<evidence type="ECO:0000313" key="2">
    <source>
        <dbReference type="Proteomes" id="UP000011560"/>
    </source>
</evidence>
<comment type="caution">
    <text evidence="1">The sequence shown here is derived from an EMBL/GenBank/DDBJ whole genome shotgun (WGS) entry which is preliminary data.</text>
</comment>
<accession>M0BDZ9</accession>
<dbReference type="EMBL" id="AOIQ01000021">
    <property type="protein sequence ID" value="ELZ08508.1"/>
    <property type="molecule type" value="Genomic_DNA"/>
</dbReference>
<evidence type="ECO:0000313" key="1">
    <source>
        <dbReference type="EMBL" id="ELZ08508.1"/>
    </source>
</evidence>
<gene>
    <name evidence="1" type="ORF">C479_14253</name>
</gene>
<dbReference type="AlphaFoldDB" id="M0BDZ9"/>
<organism evidence="1 2">
    <name type="scientific">Halovivax asiaticus JCM 14624</name>
    <dbReference type="NCBI Taxonomy" id="1227490"/>
    <lineage>
        <taxon>Archaea</taxon>
        <taxon>Methanobacteriati</taxon>
        <taxon>Methanobacteriota</taxon>
        <taxon>Stenosarchaea group</taxon>
        <taxon>Halobacteria</taxon>
        <taxon>Halobacteriales</taxon>
        <taxon>Natrialbaceae</taxon>
        <taxon>Halovivax</taxon>
    </lineage>
</organism>
<protein>
    <submittedName>
        <fullName evidence="1">Uncharacterized protein</fullName>
    </submittedName>
</protein>
<dbReference type="RefSeq" id="WP_007703947.1">
    <property type="nucleotide sequence ID" value="NZ_AOIQ01000021.1"/>
</dbReference>
<sequence length="90" mass="9998">MRIQKTDRRARNWENLKKATGESTVSGALDAATVYFLRMAGSEGHPTGSIEKLMLEAEERGSLTGEEIAEILDQPQLAIEFETDWSVSVE</sequence>
<proteinExistence type="predicted"/>
<keyword evidence="2" id="KW-1185">Reference proteome</keyword>
<reference evidence="1 2" key="1">
    <citation type="journal article" date="2014" name="PLoS Genet.">
        <title>Phylogenetically driven sequencing of extremely halophilic archaea reveals strategies for static and dynamic osmo-response.</title>
        <authorList>
            <person name="Becker E.A."/>
            <person name="Seitzer P.M."/>
            <person name="Tritt A."/>
            <person name="Larsen D."/>
            <person name="Krusor M."/>
            <person name="Yao A.I."/>
            <person name="Wu D."/>
            <person name="Madern D."/>
            <person name="Eisen J.A."/>
            <person name="Darling A.E."/>
            <person name="Facciotti M.T."/>
        </authorList>
    </citation>
    <scope>NUCLEOTIDE SEQUENCE [LARGE SCALE GENOMIC DNA]</scope>
    <source>
        <strain evidence="1 2">JCM 14624</strain>
    </source>
</reference>
<name>M0BDZ9_9EURY</name>
<dbReference type="Proteomes" id="UP000011560">
    <property type="component" value="Unassembled WGS sequence"/>
</dbReference>